<evidence type="ECO:0000313" key="1">
    <source>
        <dbReference type="EMBL" id="KAF5718283.1"/>
    </source>
</evidence>
<keyword evidence="2" id="KW-1185">Reference proteome</keyword>
<name>A0A8H5YSY3_9HYPO</name>
<protein>
    <submittedName>
        <fullName evidence="1">Uncharacterized protein</fullName>
    </submittedName>
</protein>
<proteinExistence type="predicted"/>
<accession>A0A8H5YSY3</accession>
<dbReference type="EMBL" id="JAAOAN010000171">
    <property type="protein sequence ID" value="KAF5718283.1"/>
    <property type="molecule type" value="Genomic_DNA"/>
</dbReference>
<comment type="caution">
    <text evidence="1">The sequence shown here is derived from an EMBL/GenBank/DDBJ whole genome shotgun (WGS) entry which is preliminary data.</text>
</comment>
<sequence>MLAMRVGHSSAHTSLLDFASHYHGYAGCVPVPIVTEVNLFNELLDIYNDAALFTCPCKSCKLTRGSFGYFAASSDSGDTMSIFGSTHCLDPACGSQLPISTPQARSDCALAILDAVLQYANGPGIRQGDIFETAYEAYLRRGDADADWLIKNFHLARILG</sequence>
<organism evidence="1 2">
    <name type="scientific">Fusarium mundagurra</name>
    <dbReference type="NCBI Taxonomy" id="1567541"/>
    <lineage>
        <taxon>Eukaryota</taxon>
        <taxon>Fungi</taxon>
        <taxon>Dikarya</taxon>
        <taxon>Ascomycota</taxon>
        <taxon>Pezizomycotina</taxon>
        <taxon>Sordariomycetes</taxon>
        <taxon>Hypocreomycetidae</taxon>
        <taxon>Hypocreales</taxon>
        <taxon>Nectriaceae</taxon>
        <taxon>Fusarium</taxon>
        <taxon>Fusarium fujikuroi species complex</taxon>
    </lineage>
</organism>
<dbReference type="Proteomes" id="UP000544331">
    <property type="component" value="Unassembled WGS sequence"/>
</dbReference>
<gene>
    <name evidence="1" type="ORF">FMUND_5315</name>
</gene>
<evidence type="ECO:0000313" key="2">
    <source>
        <dbReference type="Proteomes" id="UP000544331"/>
    </source>
</evidence>
<dbReference type="AlphaFoldDB" id="A0A8H5YSY3"/>
<reference evidence="1 2" key="1">
    <citation type="submission" date="2020-05" db="EMBL/GenBank/DDBJ databases">
        <title>Identification and distribution of gene clusters putatively required for synthesis of sphingolipid metabolism inhibitors in phylogenetically diverse species of the filamentous fungus Fusarium.</title>
        <authorList>
            <person name="Kim H.-S."/>
            <person name="Busman M."/>
            <person name="Brown D.W."/>
            <person name="Divon H."/>
            <person name="Uhlig S."/>
            <person name="Proctor R.H."/>
        </authorList>
    </citation>
    <scope>NUCLEOTIDE SEQUENCE [LARGE SCALE GENOMIC DNA]</scope>
    <source>
        <strain evidence="1 2">NRRL 66235</strain>
    </source>
</reference>